<evidence type="ECO:0008006" key="4">
    <source>
        <dbReference type="Google" id="ProtNLM"/>
    </source>
</evidence>
<dbReference type="RefSeq" id="WP_009542097.1">
    <property type="nucleotide sequence ID" value="NZ_ANHY01000019.1"/>
</dbReference>
<dbReference type="GO" id="GO:0005886">
    <property type="term" value="C:plasma membrane"/>
    <property type="evidence" value="ECO:0007669"/>
    <property type="project" value="TreeGrafter"/>
</dbReference>
<evidence type="ECO:0000313" key="3">
    <source>
        <dbReference type="Proteomes" id="UP000009881"/>
    </source>
</evidence>
<feature type="transmembrane region" description="Helical" evidence="1">
    <location>
        <begin position="70"/>
        <end position="89"/>
    </location>
</feature>
<name>K9GNS6_9PROT</name>
<dbReference type="OrthoDB" id="9816293at2"/>
<dbReference type="InterPro" id="IPR007401">
    <property type="entry name" value="DUF454"/>
</dbReference>
<dbReference type="PANTHER" id="PTHR35813">
    <property type="entry name" value="INNER MEMBRANE PROTEIN YBAN"/>
    <property type="match status" value="1"/>
</dbReference>
<dbReference type="STRING" id="1238182.C882_1441"/>
<evidence type="ECO:0000313" key="2">
    <source>
        <dbReference type="EMBL" id="EKV27595.1"/>
    </source>
</evidence>
<evidence type="ECO:0000256" key="1">
    <source>
        <dbReference type="SAM" id="Phobius"/>
    </source>
</evidence>
<accession>K9GNS6</accession>
<dbReference type="PIRSF" id="PIRSF016789">
    <property type="entry name" value="DUF454"/>
    <property type="match status" value="1"/>
</dbReference>
<dbReference type="eggNOG" id="COG2832">
    <property type="taxonomic scope" value="Bacteria"/>
</dbReference>
<feature type="transmembrane region" description="Helical" evidence="1">
    <location>
        <begin position="95"/>
        <end position="117"/>
    </location>
</feature>
<dbReference type="Proteomes" id="UP000009881">
    <property type="component" value="Unassembled WGS sequence"/>
</dbReference>
<sequence>MRAIWTGLGVLCMAVGAVGVVLPVLPTTPFVLLAAGAFAKGSPTLAARLEAHPRFGPVLRDWRAHRVIPLHAKVIALAMMAAALVHLIAFADAPLAGVAAAGGLMAAGALFILSCPARVPQQERTRHDSR</sequence>
<dbReference type="Pfam" id="PF04304">
    <property type="entry name" value="DUF454"/>
    <property type="match status" value="1"/>
</dbReference>
<dbReference type="PANTHER" id="PTHR35813:SF1">
    <property type="entry name" value="INNER MEMBRANE PROTEIN YBAN"/>
    <property type="match status" value="1"/>
</dbReference>
<organism evidence="2 3">
    <name type="scientific">Caenispirillum salinarum AK4</name>
    <dbReference type="NCBI Taxonomy" id="1238182"/>
    <lineage>
        <taxon>Bacteria</taxon>
        <taxon>Pseudomonadati</taxon>
        <taxon>Pseudomonadota</taxon>
        <taxon>Alphaproteobacteria</taxon>
        <taxon>Rhodospirillales</taxon>
        <taxon>Novispirillaceae</taxon>
        <taxon>Caenispirillum</taxon>
    </lineage>
</organism>
<protein>
    <recommendedName>
        <fullName evidence="4">DUF454 domain-containing protein</fullName>
    </recommendedName>
</protein>
<keyword evidence="1" id="KW-1133">Transmembrane helix</keyword>
<dbReference type="PATRIC" id="fig|1238182.3.peg.3655"/>
<keyword evidence="1" id="KW-0812">Transmembrane</keyword>
<reference evidence="2 3" key="1">
    <citation type="journal article" date="2013" name="Genome Announc.">
        <title>Draft Genome Sequence of an Alphaproteobacterium, Caenispirillum salinarum AK4(T), Isolated from a Solar Saltern.</title>
        <authorList>
            <person name="Khatri I."/>
            <person name="Singh A."/>
            <person name="Korpole S."/>
            <person name="Pinnaka A.K."/>
            <person name="Subramanian S."/>
        </authorList>
    </citation>
    <scope>NUCLEOTIDE SEQUENCE [LARGE SCALE GENOMIC DNA]</scope>
    <source>
        <strain evidence="2 3">AK4</strain>
    </source>
</reference>
<gene>
    <name evidence="2" type="ORF">C882_1441</name>
</gene>
<comment type="caution">
    <text evidence="2">The sequence shown here is derived from an EMBL/GenBank/DDBJ whole genome shotgun (WGS) entry which is preliminary data.</text>
</comment>
<keyword evidence="3" id="KW-1185">Reference proteome</keyword>
<keyword evidence="1" id="KW-0472">Membrane</keyword>
<dbReference type="EMBL" id="ANHY01000019">
    <property type="protein sequence ID" value="EKV27595.1"/>
    <property type="molecule type" value="Genomic_DNA"/>
</dbReference>
<proteinExistence type="predicted"/>
<dbReference type="AlphaFoldDB" id="K9GNS6"/>